<evidence type="ECO:0000313" key="3">
    <source>
        <dbReference type="Proteomes" id="UP000285768"/>
    </source>
</evidence>
<reference evidence="2 3" key="1">
    <citation type="submission" date="2019-01" db="EMBL/GenBank/DDBJ databases">
        <title>Leucobacter muris sp. nov. isolated from the nose of a laboratory mouse.</title>
        <authorList>
            <person name="Benga L."/>
            <person name="Sproeer C."/>
            <person name="Schumann P."/>
            <person name="Verbarg S."/>
            <person name="Bunk B."/>
            <person name="Engelhardt E."/>
            <person name="Benten P.M."/>
            <person name="Sager M."/>
        </authorList>
    </citation>
    <scope>NUCLEOTIDE SEQUENCE [LARGE SCALE GENOMIC DNA]</scope>
    <source>
        <strain evidence="2 3">DSM 101948</strain>
    </source>
</reference>
<accession>A0ABX5QG48</accession>
<feature type="transmembrane region" description="Helical" evidence="1">
    <location>
        <begin position="369"/>
        <end position="391"/>
    </location>
</feature>
<dbReference type="PANTHER" id="PTHR41771:SF1">
    <property type="entry name" value="MEMBRANE PROTEIN"/>
    <property type="match status" value="1"/>
</dbReference>
<dbReference type="EMBL" id="CP035037">
    <property type="protein sequence ID" value="QAB17955.1"/>
    <property type="molecule type" value="Genomic_DNA"/>
</dbReference>
<feature type="transmembrane region" description="Helical" evidence="1">
    <location>
        <begin position="270"/>
        <end position="290"/>
    </location>
</feature>
<evidence type="ECO:0000313" key="2">
    <source>
        <dbReference type="EMBL" id="QAB17955.1"/>
    </source>
</evidence>
<name>A0ABX5QG48_9MICO</name>
<keyword evidence="3" id="KW-1185">Reference proteome</keyword>
<feature type="transmembrane region" description="Helical" evidence="1">
    <location>
        <begin position="58"/>
        <end position="79"/>
    </location>
</feature>
<feature type="transmembrane region" description="Helical" evidence="1">
    <location>
        <begin position="240"/>
        <end position="258"/>
    </location>
</feature>
<keyword evidence="1" id="KW-0472">Membrane</keyword>
<proteinExistence type="predicted"/>
<dbReference type="PANTHER" id="PTHR41771">
    <property type="entry name" value="MEMBRANE PROTEIN-RELATED"/>
    <property type="match status" value="1"/>
</dbReference>
<organism evidence="2 3">
    <name type="scientific">Leucobacter muris</name>
    <dbReference type="NCBI Taxonomy" id="1935379"/>
    <lineage>
        <taxon>Bacteria</taxon>
        <taxon>Bacillati</taxon>
        <taxon>Actinomycetota</taxon>
        <taxon>Actinomycetes</taxon>
        <taxon>Micrococcales</taxon>
        <taxon>Microbacteriaceae</taxon>
        <taxon>Leucobacter</taxon>
    </lineage>
</organism>
<feature type="transmembrane region" description="Helical" evidence="1">
    <location>
        <begin position="213"/>
        <end position="234"/>
    </location>
</feature>
<sequence length="451" mass="47047">MRMRSRATRAVSESWGSVVSLLMPPGYREPATRRRRMTPGDTRGATISVMRIVTPIKLVAFTVLALVAAATAWGLIALWPDYDQVAKTADRAPLVAEGTTFETGELLAVTEGCAEVDGSTADDCLTFSIGIRSGDDAGHVVDITARGAVTRAGLQPGDRLELMAYPHAPVAETRYQLANQYSVSGVFRGLPLAILALVFVAVVIAVGRLRGLLALLALGISAAVILAFLLPALVAGSPGLLVGVIASSAIMFTILYLVHGFNMRTTSALVGTLCGIAIMAGVSLIAAQATRLSGIGDEASGTLAGVVEHIDFRGLLSCSVIIAGLGILNDVTITQASSVWELRAAAPAMPRHEVYASAMRIGRDHIASTVYTVFFAYVGAALGVLILLYLYDRPLLSLLTHEDIAIEVVRTLCGSIGLVLAVPITTWAAVCFAPPPSTTAAASPAETAPSV</sequence>
<dbReference type="InterPro" id="IPR012507">
    <property type="entry name" value="YibE_F"/>
</dbReference>
<feature type="transmembrane region" description="Helical" evidence="1">
    <location>
        <begin position="186"/>
        <end position="206"/>
    </location>
</feature>
<dbReference type="Pfam" id="PF07907">
    <property type="entry name" value="YibE_F"/>
    <property type="match status" value="1"/>
</dbReference>
<gene>
    <name evidence="2" type="ORF">Leucomu_08520</name>
</gene>
<keyword evidence="1" id="KW-0812">Transmembrane</keyword>
<dbReference type="Proteomes" id="UP000285768">
    <property type="component" value="Chromosome"/>
</dbReference>
<protein>
    <submittedName>
        <fullName evidence="2">YibE/F family protein</fullName>
    </submittedName>
</protein>
<evidence type="ECO:0000256" key="1">
    <source>
        <dbReference type="SAM" id="Phobius"/>
    </source>
</evidence>
<keyword evidence="1" id="KW-1133">Transmembrane helix</keyword>